<proteinExistence type="predicted"/>
<sequence length="153" mass="17784">MGATRGYRTRPTADVVTYRLNNQMTYVTPAKDYRHALRLAREAFRQELKGVADRRITFSIHVRTKSDPRMRSARINSDAWPKLIPLVARYEIIDIHIQPEIVVEECRDPAPEYSSFDTKESYALHIPPSPHSKSRLIPPVKKFTPDSLIRWLL</sequence>
<accession>A0ACB8AP24</accession>
<evidence type="ECO:0000313" key="1">
    <source>
        <dbReference type="EMBL" id="KAH7915086.1"/>
    </source>
</evidence>
<gene>
    <name evidence="1" type="ORF">BJ138DRAFT_1142613</name>
</gene>
<organism evidence="1 2">
    <name type="scientific">Hygrophoropsis aurantiaca</name>
    <dbReference type="NCBI Taxonomy" id="72124"/>
    <lineage>
        <taxon>Eukaryota</taxon>
        <taxon>Fungi</taxon>
        <taxon>Dikarya</taxon>
        <taxon>Basidiomycota</taxon>
        <taxon>Agaricomycotina</taxon>
        <taxon>Agaricomycetes</taxon>
        <taxon>Agaricomycetidae</taxon>
        <taxon>Boletales</taxon>
        <taxon>Coniophorineae</taxon>
        <taxon>Hygrophoropsidaceae</taxon>
        <taxon>Hygrophoropsis</taxon>
    </lineage>
</organism>
<dbReference type="Proteomes" id="UP000790377">
    <property type="component" value="Unassembled WGS sequence"/>
</dbReference>
<protein>
    <submittedName>
        <fullName evidence="1">Uncharacterized protein</fullName>
    </submittedName>
</protein>
<comment type="caution">
    <text evidence="1">The sequence shown here is derived from an EMBL/GenBank/DDBJ whole genome shotgun (WGS) entry which is preliminary data.</text>
</comment>
<keyword evidence="2" id="KW-1185">Reference proteome</keyword>
<evidence type="ECO:0000313" key="2">
    <source>
        <dbReference type="Proteomes" id="UP000790377"/>
    </source>
</evidence>
<reference evidence="1" key="1">
    <citation type="journal article" date="2021" name="New Phytol.">
        <title>Evolutionary innovations through gain and loss of genes in the ectomycorrhizal Boletales.</title>
        <authorList>
            <person name="Wu G."/>
            <person name="Miyauchi S."/>
            <person name="Morin E."/>
            <person name="Kuo A."/>
            <person name="Drula E."/>
            <person name="Varga T."/>
            <person name="Kohler A."/>
            <person name="Feng B."/>
            <person name="Cao Y."/>
            <person name="Lipzen A."/>
            <person name="Daum C."/>
            <person name="Hundley H."/>
            <person name="Pangilinan J."/>
            <person name="Johnson J."/>
            <person name="Barry K."/>
            <person name="LaButti K."/>
            <person name="Ng V."/>
            <person name="Ahrendt S."/>
            <person name="Min B."/>
            <person name="Choi I.G."/>
            <person name="Park H."/>
            <person name="Plett J.M."/>
            <person name="Magnuson J."/>
            <person name="Spatafora J.W."/>
            <person name="Nagy L.G."/>
            <person name="Henrissat B."/>
            <person name="Grigoriev I.V."/>
            <person name="Yang Z.L."/>
            <person name="Xu J."/>
            <person name="Martin F.M."/>
        </authorList>
    </citation>
    <scope>NUCLEOTIDE SEQUENCE</scope>
    <source>
        <strain evidence="1">ATCC 28755</strain>
    </source>
</reference>
<dbReference type="EMBL" id="MU267605">
    <property type="protein sequence ID" value="KAH7915086.1"/>
    <property type="molecule type" value="Genomic_DNA"/>
</dbReference>
<name>A0ACB8AP24_9AGAM</name>